<feature type="domain" description="Protein SirB1 N-terminal" evidence="1">
    <location>
        <begin position="241"/>
        <end position="339"/>
    </location>
</feature>
<dbReference type="Proteomes" id="UP000007266">
    <property type="component" value="Linkage group 3"/>
</dbReference>
<dbReference type="InterPro" id="IPR032698">
    <property type="entry name" value="SirB1_N"/>
</dbReference>
<dbReference type="SUPFAM" id="SSF81383">
    <property type="entry name" value="F-box domain"/>
    <property type="match status" value="1"/>
</dbReference>
<dbReference type="Pfam" id="PF13369">
    <property type="entry name" value="Transglut_core2"/>
    <property type="match status" value="1"/>
</dbReference>
<reference evidence="2 3" key="2">
    <citation type="journal article" date="2010" name="Nucleic Acids Res.">
        <title>BeetleBase in 2010: revisions to provide comprehensive genomic information for Tribolium castaneum.</title>
        <authorList>
            <person name="Kim H.S."/>
            <person name="Murphy T."/>
            <person name="Xia J."/>
            <person name="Caragea D."/>
            <person name="Park Y."/>
            <person name="Beeman R.W."/>
            <person name="Lorenzen M.D."/>
            <person name="Butcher S."/>
            <person name="Manak J.R."/>
            <person name="Brown S.J."/>
        </authorList>
    </citation>
    <scope>GENOME REANNOTATION</scope>
    <source>
        <strain evidence="2 3">Georgia GA2</strain>
    </source>
</reference>
<dbReference type="OrthoDB" id="28868at2759"/>
<evidence type="ECO:0000259" key="1">
    <source>
        <dbReference type="Pfam" id="PF13369"/>
    </source>
</evidence>
<dbReference type="EMBL" id="KQ971322">
    <property type="protein sequence ID" value="EEZ99944.2"/>
    <property type="molecule type" value="Genomic_DNA"/>
</dbReference>
<keyword evidence="3" id="KW-1185">Reference proteome</keyword>
<dbReference type="KEGG" id="tca:103312391"/>
<organism evidence="2 3">
    <name type="scientific">Tribolium castaneum</name>
    <name type="common">Red flour beetle</name>
    <dbReference type="NCBI Taxonomy" id="7070"/>
    <lineage>
        <taxon>Eukaryota</taxon>
        <taxon>Metazoa</taxon>
        <taxon>Ecdysozoa</taxon>
        <taxon>Arthropoda</taxon>
        <taxon>Hexapoda</taxon>
        <taxon>Insecta</taxon>
        <taxon>Pterygota</taxon>
        <taxon>Neoptera</taxon>
        <taxon>Endopterygota</taxon>
        <taxon>Coleoptera</taxon>
        <taxon>Polyphaga</taxon>
        <taxon>Cucujiformia</taxon>
        <taxon>Tenebrionidae</taxon>
        <taxon>Tenebrionidae incertae sedis</taxon>
        <taxon>Tribolium</taxon>
    </lineage>
</organism>
<evidence type="ECO:0000313" key="3">
    <source>
        <dbReference type="Proteomes" id="UP000007266"/>
    </source>
</evidence>
<proteinExistence type="predicted"/>
<name>D6WDP0_TRICA</name>
<reference evidence="2 3" key="1">
    <citation type="journal article" date="2008" name="Nature">
        <title>The genome of the model beetle and pest Tribolium castaneum.</title>
        <authorList>
            <consortium name="Tribolium Genome Sequencing Consortium"/>
            <person name="Richards S."/>
            <person name="Gibbs R.A."/>
            <person name="Weinstock G.M."/>
            <person name="Brown S.J."/>
            <person name="Denell R."/>
            <person name="Beeman R.W."/>
            <person name="Gibbs R."/>
            <person name="Beeman R.W."/>
            <person name="Brown S.J."/>
            <person name="Bucher G."/>
            <person name="Friedrich M."/>
            <person name="Grimmelikhuijzen C.J."/>
            <person name="Klingler M."/>
            <person name="Lorenzen M."/>
            <person name="Richards S."/>
            <person name="Roth S."/>
            <person name="Schroder R."/>
            <person name="Tautz D."/>
            <person name="Zdobnov E.M."/>
            <person name="Muzny D."/>
            <person name="Gibbs R.A."/>
            <person name="Weinstock G.M."/>
            <person name="Attaway T."/>
            <person name="Bell S."/>
            <person name="Buhay C.J."/>
            <person name="Chandrabose M.N."/>
            <person name="Chavez D."/>
            <person name="Clerk-Blankenburg K.P."/>
            <person name="Cree A."/>
            <person name="Dao M."/>
            <person name="Davis C."/>
            <person name="Chacko J."/>
            <person name="Dinh H."/>
            <person name="Dugan-Rocha S."/>
            <person name="Fowler G."/>
            <person name="Garner T.T."/>
            <person name="Garnes J."/>
            <person name="Gnirke A."/>
            <person name="Hawes A."/>
            <person name="Hernandez J."/>
            <person name="Hines S."/>
            <person name="Holder M."/>
            <person name="Hume J."/>
            <person name="Jhangiani S.N."/>
            <person name="Joshi V."/>
            <person name="Khan Z.M."/>
            <person name="Jackson L."/>
            <person name="Kovar C."/>
            <person name="Kowis A."/>
            <person name="Lee S."/>
            <person name="Lewis L.R."/>
            <person name="Margolis J."/>
            <person name="Morgan M."/>
            <person name="Nazareth L.V."/>
            <person name="Nguyen N."/>
            <person name="Okwuonu G."/>
            <person name="Parker D."/>
            <person name="Richards S."/>
            <person name="Ruiz S.J."/>
            <person name="Santibanez J."/>
            <person name="Savard J."/>
            <person name="Scherer S.E."/>
            <person name="Schneider B."/>
            <person name="Sodergren E."/>
            <person name="Tautz D."/>
            <person name="Vattahil S."/>
            <person name="Villasana D."/>
            <person name="White C.S."/>
            <person name="Wright R."/>
            <person name="Park Y."/>
            <person name="Beeman R.W."/>
            <person name="Lord J."/>
            <person name="Oppert B."/>
            <person name="Lorenzen M."/>
            <person name="Brown S."/>
            <person name="Wang L."/>
            <person name="Savard J."/>
            <person name="Tautz D."/>
            <person name="Richards S."/>
            <person name="Weinstock G."/>
            <person name="Gibbs R.A."/>
            <person name="Liu Y."/>
            <person name="Worley K."/>
            <person name="Weinstock G."/>
            <person name="Elsik C.G."/>
            <person name="Reese J.T."/>
            <person name="Elhaik E."/>
            <person name="Landan G."/>
            <person name="Graur D."/>
            <person name="Arensburger P."/>
            <person name="Atkinson P."/>
            <person name="Beeman R.W."/>
            <person name="Beidler J."/>
            <person name="Brown S.J."/>
            <person name="Demuth J.P."/>
            <person name="Drury D.W."/>
            <person name="Du Y.Z."/>
            <person name="Fujiwara H."/>
            <person name="Lorenzen M."/>
            <person name="Maselli V."/>
            <person name="Osanai M."/>
            <person name="Park Y."/>
            <person name="Robertson H.M."/>
            <person name="Tu Z."/>
            <person name="Wang J.J."/>
            <person name="Wang S."/>
            <person name="Richards S."/>
            <person name="Song H."/>
            <person name="Zhang L."/>
            <person name="Sodergren E."/>
            <person name="Werner D."/>
            <person name="Stanke M."/>
            <person name="Morgenstern B."/>
            <person name="Solovyev V."/>
            <person name="Kosarev P."/>
            <person name="Brown G."/>
            <person name="Chen H.C."/>
            <person name="Ermolaeva O."/>
            <person name="Hlavina W."/>
            <person name="Kapustin Y."/>
            <person name="Kiryutin B."/>
            <person name="Kitts P."/>
            <person name="Maglott D."/>
            <person name="Pruitt K."/>
            <person name="Sapojnikov V."/>
            <person name="Souvorov A."/>
            <person name="Mackey A.J."/>
            <person name="Waterhouse R.M."/>
            <person name="Wyder S."/>
            <person name="Zdobnov E.M."/>
            <person name="Zdobnov E.M."/>
            <person name="Wyder S."/>
            <person name="Kriventseva E.V."/>
            <person name="Kadowaki T."/>
            <person name="Bork P."/>
            <person name="Aranda M."/>
            <person name="Bao R."/>
            <person name="Beermann A."/>
            <person name="Berns N."/>
            <person name="Bolognesi R."/>
            <person name="Bonneton F."/>
            <person name="Bopp D."/>
            <person name="Brown S.J."/>
            <person name="Bucher G."/>
            <person name="Butts T."/>
            <person name="Chaumot A."/>
            <person name="Denell R.E."/>
            <person name="Ferrier D.E."/>
            <person name="Friedrich M."/>
            <person name="Gordon C.M."/>
            <person name="Jindra M."/>
            <person name="Klingler M."/>
            <person name="Lan Q."/>
            <person name="Lattorff H.M."/>
            <person name="Laudet V."/>
            <person name="von Levetsow C."/>
            <person name="Liu Z."/>
            <person name="Lutz R."/>
            <person name="Lynch J.A."/>
            <person name="da Fonseca R.N."/>
            <person name="Posnien N."/>
            <person name="Reuter R."/>
            <person name="Roth S."/>
            <person name="Savard J."/>
            <person name="Schinko J.B."/>
            <person name="Schmitt C."/>
            <person name="Schoppmeier M."/>
            <person name="Schroder R."/>
            <person name="Shippy T.D."/>
            <person name="Simonnet F."/>
            <person name="Marques-Souza H."/>
            <person name="Tautz D."/>
            <person name="Tomoyasu Y."/>
            <person name="Trauner J."/>
            <person name="Van der Zee M."/>
            <person name="Vervoort M."/>
            <person name="Wittkopp N."/>
            <person name="Wimmer E.A."/>
            <person name="Yang X."/>
            <person name="Jones A.K."/>
            <person name="Sattelle D.B."/>
            <person name="Ebert P.R."/>
            <person name="Nelson D."/>
            <person name="Scott J.G."/>
            <person name="Beeman R.W."/>
            <person name="Muthukrishnan S."/>
            <person name="Kramer K.J."/>
            <person name="Arakane Y."/>
            <person name="Beeman R.W."/>
            <person name="Zhu Q."/>
            <person name="Hogenkamp D."/>
            <person name="Dixit R."/>
            <person name="Oppert B."/>
            <person name="Jiang H."/>
            <person name="Zou Z."/>
            <person name="Marshall J."/>
            <person name="Elpidina E."/>
            <person name="Vinokurov K."/>
            <person name="Oppert C."/>
            <person name="Zou Z."/>
            <person name="Evans J."/>
            <person name="Lu Z."/>
            <person name="Zhao P."/>
            <person name="Sumathipala N."/>
            <person name="Altincicek B."/>
            <person name="Vilcinskas A."/>
            <person name="Williams M."/>
            <person name="Hultmark D."/>
            <person name="Hetru C."/>
            <person name="Jiang H."/>
            <person name="Grimmelikhuijzen C.J."/>
            <person name="Hauser F."/>
            <person name="Cazzamali G."/>
            <person name="Williamson M."/>
            <person name="Park Y."/>
            <person name="Li B."/>
            <person name="Tanaka Y."/>
            <person name="Predel R."/>
            <person name="Neupert S."/>
            <person name="Schachtner J."/>
            <person name="Verleyen P."/>
            <person name="Raible F."/>
            <person name="Bork P."/>
            <person name="Friedrich M."/>
            <person name="Walden K.K."/>
            <person name="Robertson H.M."/>
            <person name="Angeli S."/>
            <person name="Foret S."/>
            <person name="Bucher G."/>
            <person name="Schuetz S."/>
            <person name="Maleszka R."/>
            <person name="Wimmer E.A."/>
            <person name="Beeman R.W."/>
            <person name="Lorenzen M."/>
            <person name="Tomoyasu Y."/>
            <person name="Miller S.C."/>
            <person name="Grossmann D."/>
            <person name="Bucher G."/>
        </authorList>
    </citation>
    <scope>NUCLEOTIDE SEQUENCE [LARGE SCALE GENOMIC DNA]</scope>
    <source>
        <strain evidence="2 3">Georgia GA2</strain>
    </source>
</reference>
<protein>
    <submittedName>
        <fullName evidence="2">F-box only protein 21-like Protein</fullName>
    </submittedName>
</protein>
<dbReference type="STRING" id="7070.D6WDP0"/>
<dbReference type="PANTHER" id="PTHR31350:SF21">
    <property type="entry name" value="F-BOX ONLY PROTEIN 21"/>
    <property type="match status" value="1"/>
</dbReference>
<dbReference type="InterPro" id="IPR036047">
    <property type="entry name" value="F-box-like_dom_sf"/>
</dbReference>
<dbReference type="PANTHER" id="PTHR31350">
    <property type="entry name" value="SI:DKEY-261L7.2"/>
    <property type="match status" value="1"/>
</dbReference>
<accession>D6WDP0</accession>
<dbReference type="HOGENOM" id="CLU_869685_0_0_1"/>
<sequence length="535" mass="62707">MDSLSLELLEFILSSPVLSDRDVLNFSSTCHHFRNIVLTSEVIWRRRFYRKLPSFSDNSWCPDSYYEELKYFYSLKPRVLDMLESAFVDFFSESICPKVNLSDWEMLYNEKAPNYFYLRRHLLDINNTKEAINSILIVPFNTPGHLTLQFFARFSLSFLNEIYLKNTWPKFIRAPPKQQIFEKLAILVAQWFHLDTETVELYVTKGLDNFANLVKMRLKATHPKHPIFATQEIKWKKEKLDKHQWEPEDCQVIISTIRDVLYSDLGFQECDHEWEFITRILESRKCLPTNLAVIYESVARRLGVLVDVVCDFSRHKYCFLQLQLNETIYYINPGNGCFMRGVTSSKRVTSGVIVQQMIDNLQHKFLDVNDRDKNELIRSLCRLNDIINNVYISSPLRLLYHQIRKCGNNNKRPIALKYAVGMVVVLNNAISWSTGTPISGKGVIFDWNRSEYEEDYLYGVICDNGEALSLMDYKDALTPTADPGNLQSIEQVALYFSHFFVNHFVPNLEVEKLFPYDGEVRQKFYHQLQARDGRV</sequence>
<evidence type="ECO:0000313" key="2">
    <source>
        <dbReference type="EMBL" id="EEZ99944.2"/>
    </source>
</evidence>
<gene>
    <name evidence="2" type="primary">AUGUSTUS-3.0.2_02740</name>
    <name evidence="2" type="ORF">TcasGA2_TC002740</name>
</gene>
<dbReference type="AlphaFoldDB" id="D6WDP0"/>